<feature type="domain" description="BON" evidence="2">
    <location>
        <begin position="157"/>
        <end position="225"/>
    </location>
</feature>
<sequence length="227" mass="25333">MTAATMTRSDEQIQRDVLAELKWDARVQPNEIGVSAKDGVVTLTGWVDSFVKKWAAEQAAHRVRGVKAVANDIEVRLPTAAERTDPDLAAAATRALEWDALVPSQNIHVTVTRGWVTLSGEVEWEYQRRAAERAVRRLSGVRGVTNQISLRPRTRVDLAEARRRIEEALVRTVDTPGERLTVTIEGDKVILTGVVRSWREREEAARVAWSAPGVMQVENRIVVVPED</sequence>
<dbReference type="InterPro" id="IPR007055">
    <property type="entry name" value="BON_dom"/>
</dbReference>
<evidence type="ECO:0000256" key="1">
    <source>
        <dbReference type="ARBA" id="ARBA00022729"/>
    </source>
</evidence>
<dbReference type="Gene3D" id="3.30.1340.30">
    <property type="match status" value="3"/>
</dbReference>
<name>A0A5C4QBN5_9ACTN</name>
<evidence type="ECO:0000259" key="2">
    <source>
        <dbReference type="PROSITE" id="PS50914"/>
    </source>
</evidence>
<accession>A0A5C4QBN5</accession>
<dbReference type="PANTHER" id="PTHR34606:SF4">
    <property type="entry name" value="OUTER MEMBRANE LIPOPROTEIN DOLP"/>
    <property type="match status" value="1"/>
</dbReference>
<gene>
    <name evidence="3" type="ORF">FHG89_30590</name>
</gene>
<dbReference type="AlphaFoldDB" id="A0A5C4QBN5"/>
<feature type="domain" description="BON" evidence="2">
    <location>
        <begin position="9"/>
        <end position="77"/>
    </location>
</feature>
<dbReference type="InterPro" id="IPR014004">
    <property type="entry name" value="Transpt-assoc_nodulatn_dom_bac"/>
</dbReference>
<dbReference type="Pfam" id="PF04972">
    <property type="entry name" value="BON"/>
    <property type="match status" value="3"/>
</dbReference>
<organism evidence="3 4">
    <name type="scientific">Micromonospora orduensis</name>
    <dbReference type="NCBI Taxonomy" id="1420891"/>
    <lineage>
        <taxon>Bacteria</taxon>
        <taxon>Bacillati</taxon>
        <taxon>Actinomycetota</taxon>
        <taxon>Actinomycetes</taxon>
        <taxon>Micromonosporales</taxon>
        <taxon>Micromonosporaceae</taxon>
        <taxon>Micromonospora</taxon>
    </lineage>
</organism>
<keyword evidence="4" id="KW-1185">Reference proteome</keyword>
<dbReference type="Proteomes" id="UP000306145">
    <property type="component" value="Unassembled WGS sequence"/>
</dbReference>
<protein>
    <submittedName>
        <fullName evidence="3">BON domain-containing protein</fullName>
    </submittedName>
</protein>
<dbReference type="InterPro" id="IPR051686">
    <property type="entry name" value="Lipoprotein_DolP"/>
</dbReference>
<dbReference type="OrthoDB" id="870892at2"/>
<proteinExistence type="predicted"/>
<dbReference type="RefSeq" id="WP_139587856.1">
    <property type="nucleotide sequence ID" value="NZ_VDFY01000284.1"/>
</dbReference>
<dbReference type="EMBL" id="VDFY01000284">
    <property type="protein sequence ID" value="TNH21835.1"/>
    <property type="molecule type" value="Genomic_DNA"/>
</dbReference>
<dbReference type="PROSITE" id="PS50914">
    <property type="entry name" value="BON"/>
    <property type="match status" value="3"/>
</dbReference>
<evidence type="ECO:0000313" key="4">
    <source>
        <dbReference type="Proteomes" id="UP000306145"/>
    </source>
</evidence>
<feature type="domain" description="BON" evidence="2">
    <location>
        <begin position="84"/>
        <end position="152"/>
    </location>
</feature>
<dbReference type="SMART" id="SM00749">
    <property type="entry name" value="BON"/>
    <property type="match status" value="3"/>
</dbReference>
<reference evidence="3 4" key="1">
    <citation type="submission" date="2019-06" db="EMBL/GenBank/DDBJ databases">
        <title>Micromonospora ordensis sp. nov., isolated from deep marine sediment.</title>
        <authorList>
            <person name="Veyisoglu A."/>
            <person name="Carro L."/>
            <person name="Klenk H.-P."/>
            <person name="Sahin N."/>
        </authorList>
    </citation>
    <scope>NUCLEOTIDE SEQUENCE [LARGE SCALE GENOMIC DNA]</scope>
    <source>
        <strain evidence="3 4">S2509</strain>
    </source>
</reference>
<comment type="caution">
    <text evidence="3">The sequence shown here is derived from an EMBL/GenBank/DDBJ whole genome shotgun (WGS) entry which is preliminary data.</text>
</comment>
<evidence type="ECO:0000313" key="3">
    <source>
        <dbReference type="EMBL" id="TNH21835.1"/>
    </source>
</evidence>
<keyword evidence="1" id="KW-0732">Signal</keyword>
<dbReference type="PANTHER" id="PTHR34606">
    <property type="entry name" value="BON DOMAIN-CONTAINING PROTEIN"/>
    <property type="match status" value="1"/>
</dbReference>